<dbReference type="InterPro" id="IPR001810">
    <property type="entry name" value="F-box_dom"/>
</dbReference>
<accession>A0ABC9B3X0</accession>
<reference evidence="2 3" key="2">
    <citation type="submission" date="2024-10" db="EMBL/GenBank/DDBJ databases">
        <authorList>
            <person name="Ryan C."/>
        </authorList>
    </citation>
    <scope>NUCLEOTIDE SEQUENCE [LARGE SCALE GENOMIC DNA]</scope>
</reference>
<dbReference type="CDD" id="cd22160">
    <property type="entry name" value="F-box_AtFBL13-like"/>
    <property type="match status" value="1"/>
</dbReference>
<reference evidence="3" key="1">
    <citation type="submission" date="2024-06" db="EMBL/GenBank/DDBJ databases">
        <authorList>
            <person name="Ryan C."/>
        </authorList>
    </citation>
    <scope>NUCLEOTIDE SEQUENCE [LARGE SCALE GENOMIC DNA]</scope>
</reference>
<dbReference type="EMBL" id="OZ075134">
    <property type="protein sequence ID" value="CAL4990259.1"/>
    <property type="molecule type" value="Genomic_DNA"/>
</dbReference>
<sequence length="485" mass="54358">MAAAGLSGLPDDLLRRILYFAPAKEGASTSILSRRWRSLWRTSGAVNLDSRSYTHMTNRDMSPPLAAAEGPLIRKLTLRVEQHVYESNLSIGSYYGHKSESMLAALLSSSAAAAGGGRVEELRVVIADDSRRDYGNQAELHLGDMPSTVSLRLLHVFNCSTLTALPAPPAAAVFLPRLVELRLQRCGVSLLDLRQIIEGAPQLATLHLECYYYVTTARGIVGNYGSQAGRPLATEGRRRVGADVLRLQYFRYKGRVHLENRLSLKLSPSSANLCRTDLHFVWEKYLGEQVRACFWEFIQSFNATKFLKLRLDFNTDHVAVDEKGERLLSKNILFYNLERLELEVPCEPATPSKTSGLFIANLLRCCPVVRDLHIKLTASRARSNPAGIIQARSEFDKSIDHFRHHRSKSPKILLNGDHEDENYMVPDIPGLSDNSFNCLKSYLRTVSLQCWMEEPNCFGVQLAKFFAQNALVLQEISIDDGNHKL</sequence>
<dbReference type="Proteomes" id="UP001497457">
    <property type="component" value="Chromosome 24b"/>
</dbReference>
<name>A0ABC9B3X0_9POAL</name>
<keyword evidence="3" id="KW-1185">Reference proteome</keyword>
<gene>
    <name evidence="2" type="ORF">URODEC1_LOCUS60172</name>
</gene>
<evidence type="ECO:0000313" key="2">
    <source>
        <dbReference type="EMBL" id="CAL4990259.1"/>
    </source>
</evidence>
<dbReference type="Pfam" id="PF00646">
    <property type="entry name" value="F-box"/>
    <property type="match status" value="1"/>
</dbReference>
<evidence type="ECO:0000259" key="1">
    <source>
        <dbReference type="PROSITE" id="PS50181"/>
    </source>
</evidence>
<evidence type="ECO:0000313" key="3">
    <source>
        <dbReference type="Proteomes" id="UP001497457"/>
    </source>
</evidence>
<dbReference type="SUPFAM" id="SSF81383">
    <property type="entry name" value="F-box domain"/>
    <property type="match status" value="1"/>
</dbReference>
<dbReference type="PANTHER" id="PTHR32141">
    <property type="match status" value="1"/>
</dbReference>
<dbReference type="SUPFAM" id="SSF52047">
    <property type="entry name" value="RNI-like"/>
    <property type="match status" value="1"/>
</dbReference>
<dbReference type="PANTHER" id="PTHR32141:SF26">
    <property type="entry name" value="OS08G0328600 PROTEIN"/>
    <property type="match status" value="1"/>
</dbReference>
<dbReference type="InterPro" id="IPR055302">
    <property type="entry name" value="F-box_dom-containing"/>
</dbReference>
<protein>
    <recommendedName>
        <fullName evidence="1">F-box domain-containing protein</fullName>
    </recommendedName>
</protein>
<proteinExistence type="predicted"/>
<dbReference type="InterPro" id="IPR053781">
    <property type="entry name" value="F-box_AtFBL13-like"/>
</dbReference>
<feature type="domain" description="F-box" evidence="1">
    <location>
        <begin position="3"/>
        <end position="56"/>
    </location>
</feature>
<dbReference type="InterPro" id="IPR036047">
    <property type="entry name" value="F-box-like_dom_sf"/>
</dbReference>
<dbReference type="PROSITE" id="PS50181">
    <property type="entry name" value="FBOX"/>
    <property type="match status" value="1"/>
</dbReference>
<dbReference type="AlphaFoldDB" id="A0ABC9B3X0"/>
<organism evidence="2 3">
    <name type="scientific">Urochloa decumbens</name>
    <dbReference type="NCBI Taxonomy" id="240449"/>
    <lineage>
        <taxon>Eukaryota</taxon>
        <taxon>Viridiplantae</taxon>
        <taxon>Streptophyta</taxon>
        <taxon>Embryophyta</taxon>
        <taxon>Tracheophyta</taxon>
        <taxon>Spermatophyta</taxon>
        <taxon>Magnoliopsida</taxon>
        <taxon>Liliopsida</taxon>
        <taxon>Poales</taxon>
        <taxon>Poaceae</taxon>
        <taxon>PACMAD clade</taxon>
        <taxon>Panicoideae</taxon>
        <taxon>Panicodae</taxon>
        <taxon>Paniceae</taxon>
        <taxon>Melinidinae</taxon>
        <taxon>Urochloa</taxon>
    </lineage>
</organism>